<evidence type="ECO:0000259" key="2">
    <source>
        <dbReference type="SMART" id="SM00644"/>
    </source>
</evidence>
<dbReference type="OrthoDB" id="9811296at2"/>
<sequence length="231" mass="25297">MKDDKDFEKNGSSDVSRRDFFGKVAKTTVAGVLMAATGGILTNPKIAIADGNYSWSSNNPKPIILSRSAWGATPPKTTLPARNTSNSYNLIFHHSGSLVFQLTDFQACILKVNSIQSQQMSSGWDDIAYHYLIDPAGRIYDGRDPSKLGGHCTGKNDDIGICLLGNYDSQSLTSAQITAIQALSAWRIRIQGIWKTNTFGHKDFLSTECPGENLESYVTNSLRTYLSSAIY</sequence>
<reference evidence="4 5" key="1">
    <citation type="submission" date="2011-11" db="EMBL/GenBank/DDBJ databases">
        <title>The Noncontiguous Finished genome of Desulfosporosinus youngiae DSM 17734.</title>
        <authorList>
            <consortium name="US DOE Joint Genome Institute (JGI-PGF)"/>
            <person name="Lucas S."/>
            <person name="Han J."/>
            <person name="Lapidus A."/>
            <person name="Cheng J.-F."/>
            <person name="Goodwin L."/>
            <person name="Pitluck S."/>
            <person name="Peters L."/>
            <person name="Ovchinnikova G."/>
            <person name="Lu M."/>
            <person name="Land M.L."/>
            <person name="Hauser L."/>
            <person name="Pester M."/>
            <person name="Spring S."/>
            <person name="Ollivier B."/>
            <person name="Rattei T."/>
            <person name="Klenk H.-P."/>
            <person name="Wagner M."/>
            <person name="Loy A."/>
            <person name="Woyke T.J."/>
        </authorList>
    </citation>
    <scope>NUCLEOTIDE SEQUENCE [LARGE SCALE GENOMIC DNA]</scope>
    <source>
        <strain evidence="4 5">DSM 17734</strain>
    </source>
</reference>
<dbReference type="SUPFAM" id="SSF55846">
    <property type="entry name" value="N-acetylmuramoyl-L-alanine amidase-like"/>
    <property type="match status" value="1"/>
</dbReference>
<dbReference type="PANTHER" id="PTHR11022">
    <property type="entry name" value="PEPTIDOGLYCAN RECOGNITION PROTEIN"/>
    <property type="match status" value="1"/>
</dbReference>
<gene>
    <name evidence="4" type="ORF">DesyoDRAFT_3779</name>
</gene>
<dbReference type="GO" id="GO:0008270">
    <property type="term" value="F:zinc ion binding"/>
    <property type="evidence" value="ECO:0007669"/>
    <property type="project" value="InterPro"/>
</dbReference>
<evidence type="ECO:0000313" key="4">
    <source>
        <dbReference type="EMBL" id="EHQ90764.1"/>
    </source>
</evidence>
<comment type="similarity">
    <text evidence="1">Belongs to the N-acetylmuramoyl-L-alanine amidase 2 family.</text>
</comment>
<name>H5XWW5_9FIRM</name>
<dbReference type="HOGENOM" id="CLU_037559_0_1_9"/>
<dbReference type="EMBL" id="CM001441">
    <property type="protein sequence ID" value="EHQ90764.1"/>
    <property type="molecule type" value="Genomic_DNA"/>
</dbReference>
<accession>H5XWW5</accession>
<dbReference type="AlphaFoldDB" id="H5XWW5"/>
<dbReference type="CDD" id="cd06583">
    <property type="entry name" value="PGRP"/>
    <property type="match status" value="1"/>
</dbReference>
<dbReference type="Gene3D" id="3.40.80.10">
    <property type="entry name" value="Peptidoglycan recognition protein-like"/>
    <property type="match status" value="1"/>
</dbReference>
<evidence type="ECO:0000256" key="1">
    <source>
        <dbReference type="ARBA" id="ARBA00007553"/>
    </source>
</evidence>
<protein>
    <submittedName>
        <fullName evidence="4">Negative regulator of beta-lactamase expression</fullName>
    </submittedName>
</protein>
<proteinExistence type="inferred from homology"/>
<dbReference type="InterPro" id="IPR006311">
    <property type="entry name" value="TAT_signal"/>
</dbReference>
<feature type="domain" description="Peptidoglycan recognition protein family" evidence="3">
    <location>
        <begin position="62"/>
        <end position="205"/>
    </location>
</feature>
<dbReference type="GO" id="GO:0008745">
    <property type="term" value="F:N-acetylmuramoyl-L-alanine amidase activity"/>
    <property type="evidence" value="ECO:0007669"/>
    <property type="project" value="InterPro"/>
</dbReference>
<dbReference type="PROSITE" id="PS51318">
    <property type="entry name" value="TAT"/>
    <property type="match status" value="1"/>
</dbReference>
<dbReference type="InterPro" id="IPR002502">
    <property type="entry name" value="Amidase_domain"/>
</dbReference>
<dbReference type="InterPro" id="IPR036505">
    <property type="entry name" value="Amidase/PGRP_sf"/>
</dbReference>
<dbReference type="SMART" id="SM00644">
    <property type="entry name" value="Ami_2"/>
    <property type="match status" value="1"/>
</dbReference>
<organism evidence="4 5">
    <name type="scientific">Desulfosporosinus youngiae DSM 17734</name>
    <dbReference type="NCBI Taxonomy" id="768710"/>
    <lineage>
        <taxon>Bacteria</taxon>
        <taxon>Bacillati</taxon>
        <taxon>Bacillota</taxon>
        <taxon>Clostridia</taxon>
        <taxon>Eubacteriales</taxon>
        <taxon>Desulfitobacteriaceae</taxon>
        <taxon>Desulfosporosinus</taxon>
    </lineage>
</organism>
<dbReference type="GO" id="GO:0009253">
    <property type="term" value="P:peptidoglycan catabolic process"/>
    <property type="evidence" value="ECO:0007669"/>
    <property type="project" value="InterPro"/>
</dbReference>
<dbReference type="Pfam" id="PF01510">
    <property type="entry name" value="Amidase_2"/>
    <property type="match status" value="1"/>
</dbReference>
<dbReference type="RefSeq" id="WP_007785333.1">
    <property type="nucleotide sequence ID" value="NZ_CM001441.1"/>
</dbReference>
<dbReference type="eggNOG" id="COG3023">
    <property type="taxonomic scope" value="Bacteria"/>
</dbReference>
<dbReference type="SMART" id="SM00701">
    <property type="entry name" value="PGRP"/>
    <property type="match status" value="1"/>
</dbReference>
<evidence type="ECO:0000313" key="5">
    <source>
        <dbReference type="Proteomes" id="UP000005104"/>
    </source>
</evidence>
<keyword evidence="5" id="KW-1185">Reference proteome</keyword>
<evidence type="ECO:0000259" key="3">
    <source>
        <dbReference type="SMART" id="SM00701"/>
    </source>
</evidence>
<dbReference type="InterPro" id="IPR015510">
    <property type="entry name" value="PGRP"/>
</dbReference>
<dbReference type="InterPro" id="IPR006619">
    <property type="entry name" value="PGRP_domain_met/bac"/>
</dbReference>
<dbReference type="Proteomes" id="UP000005104">
    <property type="component" value="Chromosome"/>
</dbReference>
<dbReference type="STRING" id="768710.DesyoDRAFT_3779"/>
<dbReference type="PANTHER" id="PTHR11022:SF41">
    <property type="entry name" value="PEPTIDOGLYCAN-RECOGNITION PROTEIN LC-RELATED"/>
    <property type="match status" value="1"/>
</dbReference>
<feature type="domain" description="N-acetylmuramoyl-L-alanine amidase" evidence="2">
    <location>
        <begin position="77"/>
        <end position="211"/>
    </location>
</feature>